<accession>A0A0C2YDB7</accession>
<dbReference type="AlphaFoldDB" id="A0A0C2YDB7"/>
<dbReference type="GO" id="GO:0008171">
    <property type="term" value="F:O-methyltransferase activity"/>
    <property type="evidence" value="ECO:0007669"/>
    <property type="project" value="TreeGrafter"/>
</dbReference>
<evidence type="ECO:0000313" key="3">
    <source>
        <dbReference type="Proteomes" id="UP000031971"/>
    </source>
</evidence>
<dbReference type="PANTHER" id="PTHR36973">
    <property type="entry name" value="SLL1456 PROTEIN-RELATED"/>
    <property type="match status" value="1"/>
</dbReference>
<protein>
    <recommendedName>
        <fullName evidence="1">Methyltransferase FkbM domain-containing protein</fullName>
    </recommendedName>
</protein>
<dbReference type="NCBIfam" id="TIGR01444">
    <property type="entry name" value="fkbM_fam"/>
    <property type="match status" value="1"/>
</dbReference>
<evidence type="ECO:0000259" key="1">
    <source>
        <dbReference type="Pfam" id="PF05050"/>
    </source>
</evidence>
<proteinExistence type="predicted"/>
<comment type="caution">
    <text evidence="2">The sequence shown here is derived from an EMBL/GenBank/DDBJ whole genome shotgun (WGS) entry which is preliminary data.</text>
</comment>
<dbReference type="STRING" id="272627.CCC_00755"/>
<gene>
    <name evidence="2" type="ORF">CCC_00755</name>
</gene>
<dbReference type="Gene3D" id="3.40.50.150">
    <property type="entry name" value="Vaccinia Virus protein VP39"/>
    <property type="match status" value="1"/>
</dbReference>
<reference evidence="2 3" key="1">
    <citation type="submission" date="2015-01" db="EMBL/GenBank/DDBJ databases">
        <title>Genome Sequence of Magnetospirillum magnetotacticum Strain MS-1.</title>
        <authorList>
            <person name="Marinov G.K."/>
            <person name="Smalley M.D."/>
            <person name="DeSalvo G."/>
        </authorList>
    </citation>
    <scope>NUCLEOTIDE SEQUENCE [LARGE SCALE GENOMIC DNA]</scope>
    <source>
        <strain evidence="2 3">MS-1</strain>
    </source>
</reference>
<dbReference type="EMBL" id="JXSL01000030">
    <property type="protein sequence ID" value="KIL97694.1"/>
    <property type="molecule type" value="Genomic_DNA"/>
</dbReference>
<name>A0A0C2YDB7_PARME</name>
<evidence type="ECO:0000313" key="2">
    <source>
        <dbReference type="EMBL" id="KIL97694.1"/>
    </source>
</evidence>
<organism evidence="2 3">
    <name type="scientific">Paramagnetospirillum magnetotacticum MS-1</name>
    <dbReference type="NCBI Taxonomy" id="272627"/>
    <lineage>
        <taxon>Bacteria</taxon>
        <taxon>Pseudomonadati</taxon>
        <taxon>Pseudomonadota</taxon>
        <taxon>Alphaproteobacteria</taxon>
        <taxon>Rhodospirillales</taxon>
        <taxon>Magnetospirillaceae</taxon>
        <taxon>Paramagnetospirillum</taxon>
    </lineage>
</organism>
<dbReference type="InterPro" id="IPR029063">
    <property type="entry name" value="SAM-dependent_MTases_sf"/>
</dbReference>
<dbReference type="Proteomes" id="UP000031971">
    <property type="component" value="Unassembled WGS sequence"/>
</dbReference>
<keyword evidence="3" id="KW-1185">Reference proteome</keyword>
<dbReference type="PANTHER" id="PTHR36973:SF4">
    <property type="entry name" value="NODULATION PROTEIN"/>
    <property type="match status" value="1"/>
</dbReference>
<feature type="domain" description="Methyltransferase FkbM" evidence="1">
    <location>
        <begin position="44"/>
        <end position="197"/>
    </location>
</feature>
<dbReference type="Pfam" id="PF05050">
    <property type="entry name" value="Methyltransf_21"/>
    <property type="match status" value="1"/>
</dbReference>
<dbReference type="InterPro" id="IPR053188">
    <property type="entry name" value="FkbM_Methyltransferase"/>
</dbReference>
<dbReference type="RefSeq" id="WP_009871207.1">
    <property type="nucleotide sequence ID" value="NZ_JXSL01000030.1"/>
</dbReference>
<sequence>MSLSANLFRPLGLGTILDRHPMTGLDIGSRGGFEPDLMPIAFAVDAIGFEPEPEAFARLGDQPKGAWRSLRHLPSAIGAKDGPQMLHITRDPVSTSLLRPDPSIGEAFAKPQFFEVVREVPVACRTLDSALAEAGVSDPAYLKIDVEGAELDILKAAPATLASLLAIKAEVGFLRFRHDQPIAAEIELFLRGQGFELLDFISPRRWRIQGYVIHPQAGEGAVPYSRGRLMQGDYLFLRDPDTIAEPQRLFHLAMLAMAHGFFDTGLAILSRPAVAAWLGQPPEPLVAEASKAFGRMVWRQSVVRHLRLLWTYGRSALNLFLK</sequence>
<dbReference type="InterPro" id="IPR006342">
    <property type="entry name" value="FkbM_mtfrase"/>
</dbReference>
<dbReference type="OrthoDB" id="292760at2"/>
<dbReference type="SUPFAM" id="SSF53335">
    <property type="entry name" value="S-adenosyl-L-methionine-dependent methyltransferases"/>
    <property type="match status" value="1"/>
</dbReference>